<proteinExistence type="predicted"/>
<dbReference type="EMBL" id="CP136511">
    <property type="protein sequence ID" value="WOD14514.1"/>
    <property type="molecule type" value="Genomic_DNA"/>
</dbReference>
<dbReference type="Pfam" id="PF26505">
    <property type="entry name" value="DUF8168_N"/>
    <property type="match status" value="1"/>
</dbReference>
<protein>
    <recommendedName>
        <fullName evidence="1">DUF8168 domain-containing protein</fullName>
    </recommendedName>
</protein>
<organism evidence="2 3">
    <name type="scientific">Paraburkholderia kirstenboschensis</name>
    <dbReference type="NCBI Taxonomy" id="1245436"/>
    <lineage>
        <taxon>Bacteria</taxon>
        <taxon>Pseudomonadati</taxon>
        <taxon>Pseudomonadota</taxon>
        <taxon>Betaproteobacteria</taxon>
        <taxon>Burkholderiales</taxon>
        <taxon>Burkholderiaceae</taxon>
        <taxon>Paraburkholderia</taxon>
    </lineage>
</organism>
<feature type="domain" description="DUF8168" evidence="1">
    <location>
        <begin position="6"/>
        <end position="105"/>
    </location>
</feature>
<evidence type="ECO:0000259" key="1">
    <source>
        <dbReference type="Pfam" id="PF26505"/>
    </source>
</evidence>
<keyword evidence="3" id="KW-1185">Reference proteome</keyword>
<dbReference type="RefSeq" id="WP_317016422.1">
    <property type="nucleotide sequence ID" value="NZ_CP136511.1"/>
</dbReference>
<evidence type="ECO:0000313" key="3">
    <source>
        <dbReference type="Proteomes" id="UP001302652"/>
    </source>
</evidence>
<name>A0ABZ0EDI3_9BURK</name>
<gene>
    <name evidence="2" type="ORF">RW095_03420</name>
</gene>
<accession>A0ABZ0EDI3</accession>
<dbReference type="Proteomes" id="UP001302652">
    <property type="component" value="Chromosome 3"/>
</dbReference>
<evidence type="ECO:0000313" key="2">
    <source>
        <dbReference type="EMBL" id="WOD14514.1"/>
    </source>
</evidence>
<sequence>MSEFTYYFTGRVIPERAGINLENVSFHVSAGDDVPAGVLYIQAFAGQLFGRLITPTAIKNVFTARNLVEDSARAVLGAVGFVFARGYAVEIVQFVAPDLVDDRVFGVDVPALEKLATDAGLTMGHLLNLMSTPSTWFFRRALGDFREALRNSTDTGFFVTAQSRR</sequence>
<dbReference type="InterPro" id="IPR059013">
    <property type="entry name" value="DUF8168_N"/>
</dbReference>
<reference evidence="2 3" key="1">
    <citation type="submission" date="2023-10" db="EMBL/GenBank/DDBJ databases">
        <title>Surface-active antibiotics is a multifunctional adaptation for post-fire microbes.</title>
        <authorList>
            <person name="Liu M.D."/>
            <person name="Du Y."/>
            <person name="Koupaei S.K."/>
            <person name="Kim N.R."/>
            <person name="Zhang W."/>
            <person name="Traxler M.F."/>
        </authorList>
    </citation>
    <scope>NUCLEOTIDE SEQUENCE [LARGE SCALE GENOMIC DNA]</scope>
    <source>
        <strain evidence="2 3">F3</strain>
    </source>
</reference>